<dbReference type="Gene3D" id="3.30.200.20">
    <property type="entry name" value="Phosphorylase Kinase, domain 1"/>
    <property type="match status" value="1"/>
</dbReference>
<keyword evidence="1" id="KW-0808">Transferase</keyword>
<feature type="region of interest" description="Disordered" evidence="6">
    <location>
        <begin position="525"/>
        <end position="545"/>
    </location>
</feature>
<dbReference type="EMBL" id="CCKQ01014499">
    <property type="protein sequence ID" value="CDW86267.1"/>
    <property type="molecule type" value="Genomic_DNA"/>
</dbReference>
<dbReference type="PANTHER" id="PTHR24348:SF22">
    <property type="entry name" value="NON-SPECIFIC SERINE_THREONINE PROTEIN KINASE"/>
    <property type="match status" value="1"/>
</dbReference>
<dbReference type="PROSITE" id="PS00107">
    <property type="entry name" value="PROTEIN_KINASE_ATP"/>
    <property type="match status" value="1"/>
</dbReference>
<gene>
    <name evidence="8" type="primary">Contig9545.g10204</name>
    <name evidence="8" type="ORF">STYLEM_15360</name>
</gene>
<evidence type="ECO:0000259" key="7">
    <source>
        <dbReference type="PROSITE" id="PS50011"/>
    </source>
</evidence>
<proteinExistence type="predicted"/>
<dbReference type="PANTHER" id="PTHR24348">
    <property type="entry name" value="SERINE/THREONINE-PROTEIN KINASE UNC-51-RELATED"/>
    <property type="match status" value="1"/>
</dbReference>
<evidence type="ECO:0000256" key="1">
    <source>
        <dbReference type="ARBA" id="ARBA00022679"/>
    </source>
</evidence>
<sequence length="651" mass="76736">MKGIGKYLIEKVSLGQGQFGQVYRCHLKEDDSKIFACKVIKKSDLTAKLYDNLKNEINILAKIVSQNVIQLNDIQRTENNFYLIMEFCNGGDLEKLKNYRKRFNELEARVILQQLVSGFKEIYNCQVMHRDFKLANILVHFENEDMLLKHIPDAKDRENVLKAKLQTMDLIKANMQIKIADLGFAREMNYEDLTQTVCGTPLVMAPEILNGRRYNHKADVWSLGVVFFEMITGFTPFTGRDKKDLINNLDKGVYKLPKKLKLSLSGLDFLNNCLQFDSEKRMSWDDLIRHPYVTIDPRNEKVDEELHLSYSEYHGQYVRQDMIGQIKDSEILNKDQPHRFLNERNAIILNCKDPQQFNQVYQKALQKQFQDAVGAAEENLINLDQINQDNGPISRLVRSMIEEKLDEESDDEVYFDSRDKQQQNQNKQNEIFAEELKEYEKLDEAKVKSQEKVKLNQESKESNKQKSAKGQREEEILGLIVDESKPEARNIHFDQMVFNTNKNDIQNLINIDEMKQQMEQLKQFEEEKMRKQQQQQSPEKKVKDQLIQIQKNDVIQKQQDQVDDQQEVIVNKQEIIDDDTISSKFEEVKRDYIYQEALHHQLPHDQLFDMAQDSIYPKLKDNPHLLDQQAFLFDQQHEDQEVEIKFNENYF</sequence>
<dbReference type="InterPro" id="IPR017441">
    <property type="entry name" value="Protein_kinase_ATP_BS"/>
</dbReference>
<dbReference type="GO" id="GO:0016020">
    <property type="term" value="C:membrane"/>
    <property type="evidence" value="ECO:0007669"/>
    <property type="project" value="TreeGrafter"/>
</dbReference>
<dbReference type="GO" id="GO:0005776">
    <property type="term" value="C:autophagosome"/>
    <property type="evidence" value="ECO:0007669"/>
    <property type="project" value="TreeGrafter"/>
</dbReference>
<evidence type="ECO:0000256" key="4">
    <source>
        <dbReference type="ARBA" id="ARBA00022840"/>
    </source>
</evidence>
<dbReference type="GO" id="GO:0000045">
    <property type="term" value="P:autophagosome assembly"/>
    <property type="evidence" value="ECO:0007669"/>
    <property type="project" value="TreeGrafter"/>
</dbReference>
<dbReference type="InterPro" id="IPR008271">
    <property type="entry name" value="Ser/Thr_kinase_AS"/>
</dbReference>
<dbReference type="GO" id="GO:0010506">
    <property type="term" value="P:regulation of autophagy"/>
    <property type="evidence" value="ECO:0007669"/>
    <property type="project" value="InterPro"/>
</dbReference>
<dbReference type="Gene3D" id="1.10.510.10">
    <property type="entry name" value="Transferase(Phosphotransferase) domain 1"/>
    <property type="match status" value="1"/>
</dbReference>
<keyword evidence="9" id="KW-1185">Reference proteome</keyword>
<evidence type="ECO:0000256" key="3">
    <source>
        <dbReference type="ARBA" id="ARBA00022777"/>
    </source>
</evidence>
<name>A0A078AYH6_STYLE</name>
<evidence type="ECO:0000313" key="8">
    <source>
        <dbReference type="EMBL" id="CDW86267.1"/>
    </source>
</evidence>
<dbReference type="InterPro" id="IPR011009">
    <property type="entry name" value="Kinase-like_dom_sf"/>
</dbReference>
<dbReference type="OMA" id="REMNYED"/>
<accession>A0A078AYH6</accession>
<evidence type="ECO:0000313" key="9">
    <source>
        <dbReference type="Proteomes" id="UP000039865"/>
    </source>
</evidence>
<dbReference type="GO" id="GO:0004674">
    <property type="term" value="F:protein serine/threonine kinase activity"/>
    <property type="evidence" value="ECO:0007669"/>
    <property type="project" value="InterPro"/>
</dbReference>
<keyword evidence="3 8" id="KW-0418">Kinase</keyword>
<organism evidence="8 9">
    <name type="scientific">Stylonychia lemnae</name>
    <name type="common">Ciliate</name>
    <dbReference type="NCBI Taxonomy" id="5949"/>
    <lineage>
        <taxon>Eukaryota</taxon>
        <taxon>Sar</taxon>
        <taxon>Alveolata</taxon>
        <taxon>Ciliophora</taxon>
        <taxon>Intramacronucleata</taxon>
        <taxon>Spirotrichea</taxon>
        <taxon>Stichotrichia</taxon>
        <taxon>Sporadotrichida</taxon>
        <taxon>Oxytrichidae</taxon>
        <taxon>Stylonychinae</taxon>
        <taxon>Stylonychia</taxon>
    </lineage>
</organism>
<dbReference type="AlphaFoldDB" id="A0A078AYH6"/>
<dbReference type="SUPFAM" id="SSF56112">
    <property type="entry name" value="Protein kinase-like (PK-like)"/>
    <property type="match status" value="1"/>
</dbReference>
<dbReference type="PROSITE" id="PS00108">
    <property type="entry name" value="PROTEIN_KINASE_ST"/>
    <property type="match status" value="1"/>
</dbReference>
<feature type="binding site" evidence="5">
    <location>
        <position position="42"/>
    </location>
    <ligand>
        <name>ATP</name>
        <dbReference type="ChEBI" id="CHEBI:30616"/>
    </ligand>
</feature>
<dbReference type="PROSITE" id="PS50011">
    <property type="entry name" value="PROTEIN_KINASE_DOM"/>
    <property type="match status" value="1"/>
</dbReference>
<dbReference type="InterPro" id="IPR000719">
    <property type="entry name" value="Prot_kinase_dom"/>
</dbReference>
<dbReference type="GO" id="GO:0000407">
    <property type="term" value="C:phagophore assembly site"/>
    <property type="evidence" value="ECO:0007669"/>
    <property type="project" value="TreeGrafter"/>
</dbReference>
<keyword evidence="2 5" id="KW-0547">Nucleotide-binding</keyword>
<dbReference type="InParanoid" id="A0A078AYH6"/>
<feature type="domain" description="Protein kinase" evidence="7">
    <location>
        <begin position="8"/>
        <end position="293"/>
    </location>
</feature>
<dbReference type="Pfam" id="PF00069">
    <property type="entry name" value="Pkinase"/>
    <property type="match status" value="1"/>
</dbReference>
<evidence type="ECO:0000256" key="6">
    <source>
        <dbReference type="SAM" id="MobiDB-lite"/>
    </source>
</evidence>
<dbReference type="OrthoDB" id="40902at2759"/>
<reference evidence="8 9" key="1">
    <citation type="submission" date="2014-06" db="EMBL/GenBank/DDBJ databases">
        <authorList>
            <person name="Swart Estienne"/>
        </authorList>
    </citation>
    <scope>NUCLEOTIDE SEQUENCE [LARGE SCALE GENOMIC DNA]</scope>
    <source>
        <strain evidence="8 9">130c</strain>
    </source>
</reference>
<dbReference type="GO" id="GO:0005829">
    <property type="term" value="C:cytosol"/>
    <property type="evidence" value="ECO:0007669"/>
    <property type="project" value="TreeGrafter"/>
</dbReference>
<keyword evidence="4 5" id="KW-0067">ATP-binding</keyword>
<feature type="region of interest" description="Disordered" evidence="6">
    <location>
        <begin position="448"/>
        <end position="473"/>
    </location>
</feature>
<feature type="region of interest" description="Disordered" evidence="6">
    <location>
        <begin position="408"/>
        <end position="427"/>
    </location>
</feature>
<dbReference type="GO" id="GO:0005524">
    <property type="term" value="F:ATP binding"/>
    <property type="evidence" value="ECO:0007669"/>
    <property type="project" value="UniProtKB-UniRule"/>
</dbReference>
<evidence type="ECO:0000256" key="2">
    <source>
        <dbReference type="ARBA" id="ARBA00022741"/>
    </source>
</evidence>
<protein>
    <submittedName>
        <fullName evidence="8">Protein kinase domain containing protein</fullName>
    </submittedName>
</protein>
<dbReference type="Proteomes" id="UP000039865">
    <property type="component" value="Unassembled WGS sequence"/>
</dbReference>
<dbReference type="InterPro" id="IPR045269">
    <property type="entry name" value="Atg1-like"/>
</dbReference>
<evidence type="ECO:0000256" key="5">
    <source>
        <dbReference type="PROSITE-ProRule" id="PRU10141"/>
    </source>
</evidence>